<dbReference type="EMBL" id="JANQDX010000018">
    <property type="protein sequence ID" value="KAL0906248.1"/>
    <property type="molecule type" value="Genomic_DNA"/>
</dbReference>
<name>A0ABD0U2N8_DENTH</name>
<dbReference type="Proteomes" id="UP001552299">
    <property type="component" value="Unassembled WGS sequence"/>
</dbReference>
<organism evidence="1 2">
    <name type="scientific">Dendrobium thyrsiflorum</name>
    <name type="common">Pinecone-like raceme dendrobium</name>
    <name type="synonym">Orchid</name>
    <dbReference type="NCBI Taxonomy" id="117978"/>
    <lineage>
        <taxon>Eukaryota</taxon>
        <taxon>Viridiplantae</taxon>
        <taxon>Streptophyta</taxon>
        <taxon>Embryophyta</taxon>
        <taxon>Tracheophyta</taxon>
        <taxon>Spermatophyta</taxon>
        <taxon>Magnoliopsida</taxon>
        <taxon>Liliopsida</taxon>
        <taxon>Asparagales</taxon>
        <taxon>Orchidaceae</taxon>
        <taxon>Epidendroideae</taxon>
        <taxon>Malaxideae</taxon>
        <taxon>Dendrobiinae</taxon>
        <taxon>Dendrobium</taxon>
    </lineage>
</organism>
<keyword evidence="2" id="KW-1185">Reference proteome</keyword>
<evidence type="ECO:0000313" key="2">
    <source>
        <dbReference type="Proteomes" id="UP001552299"/>
    </source>
</evidence>
<proteinExistence type="predicted"/>
<gene>
    <name evidence="1" type="ORF">M5K25_024726</name>
</gene>
<dbReference type="Pfam" id="PF14223">
    <property type="entry name" value="Retrotran_gag_2"/>
    <property type="match status" value="1"/>
</dbReference>
<evidence type="ECO:0008006" key="3">
    <source>
        <dbReference type="Google" id="ProtNLM"/>
    </source>
</evidence>
<comment type="caution">
    <text evidence="1">The sequence shown here is derived from an EMBL/GenBank/DDBJ whole genome shotgun (WGS) entry which is preliminary data.</text>
</comment>
<sequence>MRDSTMMQYLAQVKTIVDNIAAAGSQVDVEDIILYILNGLPSSYNAFKTSIRTSLQPISLDTLYSLLCSEEVDIQSELQRESIHPSDSVALFSNRGTSRGRPGSCGFKVIIFVIRLQKDRARKDNDTGNIRRKDPSLKYETQVEVKGEGEKKEYIYKKFNFCEK</sequence>
<dbReference type="PANTHER" id="PTHR47481">
    <property type="match status" value="1"/>
</dbReference>
<accession>A0ABD0U2N8</accession>
<evidence type="ECO:0000313" key="1">
    <source>
        <dbReference type="EMBL" id="KAL0906248.1"/>
    </source>
</evidence>
<protein>
    <recommendedName>
        <fullName evidence="3">Retrovirus-related Pol polyprotein from transposon TNT 1-94</fullName>
    </recommendedName>
</protein>
<dbReference type="PANTHER" id="PTHR47481:SF31">
    <property type="entry name" value="OS01G0873500 PROTEIN"/>
    <property type="match status" value="1"/>
</dbReference>
<reference evidence="1 2" key="1">
    <citation type="journal article" date="2024" name="Plant Biotechnol. J.">
        <title>Dendrobium thyrsiflorum genome and its molecular insights into genes involved in important horticultural traits.</title>
        <authorList>
            <person name="Chen B."/>
            <person name="Wang J.Y."/>
            <person name="Zheng P.J."/>
            <person name="Li K.L."/>
            <person name="Liang Y.M."/>
            <person name="Chen X.F."/>
            <person name="Zhang C."/>
            <person name="Zhao X."/>
            <person name="He X."/>
            <person name="Zhang G.Q."/>
            <person name="Liu Z.J."/>
            <person name="Xu Q."/>
        </authorList>
    </citation>
    <scope>NUCLEOTIDE SEQUENCE [LARGE SCALE GENOMIC DNA]</scope>
    <source>
        <strain evidence="1">GZMU011</strain>
    </source>
</reference>
<dbReference type="AlphaFoldDB" id="A0ABD0U2N8"/>